<dbReference type="InterPro" id="IPR012394">
    <property type="entry name" value="Aldehyde_DH_NAD(P)"/>
</dbReference>
<dbReference type="SUPFAM" id="SSF53720">
    <property type="entry name" value="ALDH-like"/>
    <property type="match status" value="1"/>
</dbReference>
<dbReference type="AlphaFoldDB" id="A0A423UDH3"/>
<dbReference type="PANTHER" id="PTHR43570">
    <property type="entry name" value="ALDEHYDE DEHYDROGENASE"/>
    <property type="match status" value="1"/>
</dbReference>
<dbReference type="InterPro" id="IPR016161">
    <property type="entry name" value="Ald_DH/histidinol_DH"/>
</dbReference>
<sequence>MQTSSDLYRGAAGNAVVLKPSELSPHVSKVLAALIPRYLDTRAIRIVEGGIPETTALLSQRFDHIIGDVDQANTAHPAV</sequence>
<dbReference type="EMBL" id="QRAJ01000005">
    <property type="protein sequence ID" value="ROT86745.1"/>
    <property type="molecule type" value="Genomic_DNA"/>
</dbReference>
<name>A0A423UDH3_9BIFI</name>
<dbReference type="PANTHER" id="PTHR43570:SF16">
    <property type="entry name" value="ALDEHYDE DEHYDROGENASE TYPE III, ISOFORM Q"/>
    <property type="match status" value="1"/>
</dbReference>
<evidence type="ECO:0000313" key="2">
    <source>
        <dbReference type="EMBL" id="ROT86745.1"/>
    </source>
</evidence>
<accession>A0A423UDH3</accession>
<keyword evidence="1" id="KW-0560">Oxidoreductase</keyword>
<reference evidence="2 3" key="1">
    <citation type="submission" date="2018-07" db="EMBL/GenBank/DDBJ databases">
        <title>The role of parmesan cheese in vectoring bovine microbiota.</title>
        <authorList>
            <person name="Lugli G.A."/>
            <person name="Milani C."/>
        </authorList>
    </citation>
    <scope>NUCLEOTIDE SEQUENCE [LARGE SCALE GENOMIC DNA]</scope>
    <source>
        <strain evidence="2 3">BMONG18</strain>
    </source>
</reference>
<proteinExistence type="predicted"/>
<comment type="caution">
    <text evidence="2">The sequence shown here is derived from an EMBL/GenBank/DDBJ whole genome shotgun (WGS) entry which is preliminary data.</text>
</comment>
<dbReference type="Proteomes" id="UP000285266">
    <property type="component" value="Unassembled WGS sequence"/>
</dbReference>
<dbReference type="GO" id="GO:0005737">
    <property type="term" value="C:cytoplasm"/>
    <property type="evidence" value="ECO:0007669"/>
    <property type="project" value="TreeGrafter"/>
</dbReference>
<evidence type="ECO:0000256" key="1">
    <source>
        <dbReference type="ARBA" id="ARBA00023002"/>
    </source>
</evidence>
<organism evidence="2 3">
    <name type="scientific">Bifidobacterium mongoliense</name>
    <dbReference type="NCBI Taxonomy" id="518643"/>
    <lineage>
        <taxon>Bacteria</taxon>
        <taxon>Bacillati</taxon>
        <taxon>Actinomycetota</taxon>
        <taxon>Actinomycetes</taxon>
        <taxon>Bifidobacteriales</taxon>
        <taxon>Bifidobacteriaceae</taxon>
        <taxon>Bifidobacterium</taxon>
    </lineage>
</organism>
<protein>
    <submittedName>
        <fullName evidence="2">Aldehyde dehydrogenase</fullName>
    </submittedName>
</protein>
<dbReference type="Gene3D" id="3.40.605.10">
    <property type="entry name" value="Aldehyde Dehydrogenase, Chain A, domain 1"/>
    <property type="match status" value="1"/>
</dbReference>
<evidence type="ECO:0000313" key="3">
    <source>
        <dbReference type="Proteomes" id="UP000285266"/>
    </source>
</evidence>
<dbReference type="InterPro" id="IPR016162">
    <property type="entry name" value="Ald_DH_N"/>
</dbReference>
<dbReference type="GO" id="GO:0006081">
    <property type="term" value="P:aldehyde metabolic process"/>
    <property type="evidence" value="ECO:0007669"/>
    <property type="project" value="InterPro"/>
</dbReference>
<gene>
    <name evidence="2" type="ORF">BMONG18_1035</name>
</gene>
<dbReference type="GO" id="GO:0004029">
    <property type="term" value="F:aldehyde dehydrogenase (NAD+) activity"/>
    <property type="evidence" value="ECO:0007669"/>
    <property type="project" value="TreeGrafter"/>
</dbReference>